<name>A0A5J4QSH9_9ZZZZ</name>
<dbReference type="AlphaFoldDB" id="A0A5J4QSH9"/>
<protein>
    <recommendedName>
        <fullName evidence="2">Tyrosine recombinase XerC</fullName>
    </recommendedName>
</protein>
<proteinExistence type="predicted"/>
<dbReference type="EMBL" id="SNRY01002496">
    <property type="protein sequence ID" value="KAA6324827.1"/>
    <property type="molecule type" value="Genomic_DNA"/>
</dbReference>
<gene>
    <name evidence="1" type="ORF">EZS27_025896</name>
</gene>
<organism evidence="1">
    <name type="scientific">termite gut metagenome</name>
    <dbReference type="NCBI Taxonomy" id="433724"/>
    <lineage>
        <taxon>unclassified sequences</taxon>
        <taxon>metagenomes</taxon>
        <taxon>organismal metagenomes</taxon>
    </lineage>
</organism>
<accession>A0A5J4QSH9</accession>
<evidence type="ECO:0008006" key="2">
    <source>
        <dbReference type="Google" id="ProtNLM"/>
    </source>
</evidence>
<reference evidence="1" key="1">
    <citation type="submission" date="2019-03" db="EMBL/GenBank/DDBJ databases">
        <title>Single cell metagenomics reveals metabolic interactions within the superorganism composed of flagellate Streblomastix strix and complex community of Bacteroidetes bacteria on its surface.</title>
        <authorList>
            <person name="Treitli S.C."/>
            <person name="Kolisko M."/>
            <person name="Husnik F."/>
            <person name="Keeling P."/>
            <person name="Hampl V."/>
        </authorList>
    </citation>
    <scope>NUCLEOTIDE SEQUENCE</scope>
    <source>
        <strain evidence="1">STM</strain>
    </source>
</reference>
<comment type="caution">
    <text evidence="1">The sequence shown here is derived from an EMBL/GenBank/DDBJ whole genome shotgun (WGS) entry which is preliminary data.</text>
</comment>
<sequence>MNEIGFANYLRNRRKANGDDYAESTIQKYVGAIRKRENGEIGDDKRGHHMYSRAETLYSEFLRGNQ</sequence>
<evidence type="ECO:0000313" key="1">
    <source>
        <dbReference type="EMBL" id="KAA6324827.1"/>
    </source>
</evidence>